<reference evidence="2" key="1">
    <citation type="submission" date="2023-04" db="EMBL/GenBank/DDBJ databases">
        <authorList>
            <consortium name="ELIXIR-Norway"/>
        </authorList>
    </citation>
    <scope>NUCLEOTIDE SEQUENCE [LARGE SCALE GENOMIC DNA]</scope>
</reference>
<proteinExistence type="predicted"/>
<feature type="region of interest" description="Disordered" evidence="1">
    <location>
        <begin position="1"/>
        <end position="24"/>
    </location>
</feature>
<dbReference type="Proteomes" id="UP001176941">
    <property type="component" value="Chromosome 21"/>
</dbReference>
<organism evidence="2 3">
    <name type="scientific">Rangifer tarandus platyrhynchus</name>
    <name type="common">Svalbard reindeer</name>
    <dbReference type="NCBI Taxonomy" id="3082113"/>
    <lineage>
        <taxon>Eukaryota</taxon>
        <taxon>Metazoa</taxon>
        <taxon>Chordata</taxon>
        <taxon>Craniata</taxon>
        <taxon>Vertebrata</taxon>
        <taxon>Euteleostomi</taxon>
        <taxon>Mammalia</taxon>
        <taxon>Eutheria</taxon>
        <taxon>Laurasiatheria</taxon>
        <taxon>Artiodactyla</taxon>
        <taxon>Ruminantia</taxon>
        <taxon>Pecora</taxon>
        <taxon>Cervidae</taxon>
        <taxon>Odocoileinae</taxon>
        <taxon>Rangifer</taxon>
    </lineage>
</organism>
<accession>A0ABN8YMU0</accession>
<evidence type="ECO:0000313" key="3">
    <source>
        <dbReference type="Proteomes" id="UP001176941"/>
    </source>
</evidence>
<keyword evidence="3" id="KW-1185">Reference proteome</keyword>
<protein>
    <submittedName>
        <fullName evidence="2">Uncharacterized protein</fullName>
    </submittedName>
</protein>
<name>A0ABN8YMU0_RANTA</name>
<dbReference type="EMBL" id="OX459957">
    <property type="protein sequence ID" value="CAI9162789.1"/>
    <property type="molecule type" value="Genomic_DNA"/>
</dbReference>
<evidence type="ECO:0000313" key="2">
    <source>
        <dbReference type="EMBL" id="CAI9162789.1"/>
    </source>
</evidence>
<evidence type="ECO:0000256" key="1">
    <source>
        <dbReference type="SAM" id="MobiDB-lite"/>
    </source>
</evidence>
<gene>
    <name evidence="2" type="ORF">MRATA1EN1_LOCUS11751</name>
</gene>
<sequence length="207" mass="20747">MCGQSRPRAADPAVNPAQSSGPAVLSPLGVTAGALNASRVGGARAGGCAPGGQRARTGLFGSPVPPRSPALGPTWGACRKPRARLPADPGGDVAALRCPPPAGPPVGLSCWSVLPASWSRLSPAALSAHSYLERPGPAGAAAAMAPPRGRAVLCAAQPRPPSCAPGMEAHRCRTGLRRGACSQIQPPRCAHLEAPAPDLRAPQKPGF</sequence>